<dbReference type="STRING" id="4232.A0A251SHQ5"/>
<dbReference type="InterPro" id="IPR004265">
    <property type="entry name" value="Dirigent"/>
</dbReference>
<dbReference type="Proteomes" id="UP000215914">
    <property type="component" value="Chromosome 14"/>
</dbReference>
<dbReference type="PANTHER" id="PTHR47586">
    <property type="entry name" value="DIRIGENT PROTEIN"/>
    <property type="match status" value="1"/>
</dbReference>
<evidence type="ECO:0000256" key="2">
    <source>
        <dbReference type="ARBA" id="ARBA00011738"/>
    </source>
</evidence>
<keyword evidence="7" id="KW-1185">Reference proteome</keyword>
<comment type="subcellular location">
    <subcellularLocation>
        <location evidence="4">Secreted</location>
        <location evidence="4">Extracellular space</location>
        <location evidence="4">Apoplast</location>
    </subcellularLocation>
</comment>
<evidence type="ECO:0000256" key="3">
    <source>
        <dbReference type="ARBA" id="ARBA00022525"/>
    </source>
</evidence>
<gene>
    <name evidence="6" type="ORF">HannXRQ_Chr14g0442451</name>
    <name evidence="5" type="ORF">HanXRQr2_Chr14g0643921</name>
</gene>
<evidence type="ECO:0000313" key="6">
    <source>
        <dbReference type="EMBL" id="OTF98148.1"/>
    </source>
</evidence>
<dbReference type="AlphaFoldDB" id="A0A251SHQ5"/>
<comment type="subunit">
    <text evidence="2 4">Homodimer.</text>
</comment>
<keyword evidence="4" id="KW-0052">Apoplast</keyword>
<comment type="function">
    <text evidence="4">Dirigent proteins impart stereoselectivity on the phenoxy radical-coupling reaction, yielding optically active lignans from two molecules of coniferyl alcohol in the biosynthesis of lignans, flavonolignans, and alkaloids and thus plays a central role in plant secondary metabolism.</text>
</comment>
<protein>
    <recommendedName>
        <fullName evidence="4">Dirigent protein</fullName>
    </recommendedName>
</protein>
<dbReference type="OMA" id="QQETMNR"/>
<name>A0A251SHQ5_HELAN</name>
<sequence length="183" mass="19989">MAPLMHFFATLLFVLIPLEATTHHHHHQQHGLKSLHFTLYQQETLNKTAYFVIQGVAGPPLSLTTAPFGTMFVFQDPLTLKPNHTSKLVGTSEGSAITSGLDGLQSITVGKVTLNLKKHKGSISIVGVTNNIKPSNHPVVGGTGDFLFVQGYITSSPVNLVGSPVTYKIEFHLYWPPYAYLKP</sequence>
<dbReference type="GO" id="GO:0009699">
    <property type="term" value="P:phenylpropanoid biosynthetic process"/>
    <property type="evidence" value="ECO:0007669"/>
    <property type="project" value="UniProtKB-ARBA"/>
</dbReference>
<reference evidence="5" key="3">
    <citation type="submission" date="2020-06" db="EMBL/GenBank/DDBJ databases">
        <title>Helianthus annuus Genome sequencing and assembly Release 2.</title>
        <authorList>
            <person name="Gouzy J."/>
            <person name="Langlade N."/>
            <person name="Munos S."/>
        </authorList>
    </citation>
    <scope>NUCLEOTIDE SEQUENCE</scope>
    <source>
        <tissue evidence="5">Leaves</tissue>
    </source>
</reference>
<organism evidence="6 7">
    <name type="scientific">Helianthus annuus</name>
    <name type="common">Common sunflower</name>
    <dbReference type="NCBI Taxonomy" id="4232"/>
    <lineage>
        <taxon>Eukaryota</taxon>
        <taxon>Viridiplantae</taxon>
        <taxon>Streptophyta</taxon>
        <taxon>Embryophyta</taxon>
        <taxon>Tracheophyta</taxon>
        <taxon>Spermatophyta</taxon>
        <taxon>Magnoliopsida</taxon>
        <taxon>eudicotyledons</taxon>
        <taxon>Gunneridae</taxon>
        <taxon>Pentapetalae</taxon>
        <taxon>asterids</taxon>
        <taxon>campanulids</taxon>
        <taxon>Asterales</taxon>
        <taxon>Asteraceae</taxon>
        <taxon>Asteroideae</taxon>
        <taxon>Heliantheae alliance</taxon>
        <taxon>Heliantheae</taxon>
        <taxon>Helianthus</taxon>
    </lineage>
</organism>
<reference evidence="6" key="2">
    <citation type="submission" date="2017-02" db="EMBL/GenBank/DDBJ databases">
        <title>Sunflower complete genome.</title>
        <authorList>
            <person name="Langlade N."/>
            <person name="Munos S."/>
        </authorList>
    </citation>
    <scope>NUCLEOTIDE SEQUENCE [LARGE SCALE GENOMIC DNA]</scope>
    <source>
        <tissue evidence="6">Leaves</tissue>
    </source>
</reference>
<dbReference type="InParanoid" id="A0A251SHQ5"/>
<evidence type="ECO:0000313" key="7">
    <source>
        <dbReference type="Proteomes" id="UP000215914"/>
    </source>
</evidence>
<evidence type="ECO:0000256" key="4">
    <source>
        <dbReference type="RuleBase" id="RU363099"/>
    </source>
</evidence>
<reference evidence="5 7" key="1">
    <citation type="journal article" date="2017" name="Nature">
        <title>The sunflower genome provides insights into oil metabolism, flowering and Asterid evolution.</title>
        <authorList>
            <person name="Badouin H."/>
            <person name="Gouzy J."/>
            <person name="Grassa C.J."/>
            <person name="Murat F."/>
            <person name="Staton S.E."/>
            <person name="Cottret L."/>
            <person name="Lelandais-Briere C."/>
            <person name="Owens G.L."/>
            <person name="Carrere S."/>
            <person name="Mayjonade B."/>
            <person name="Legrand L."/>
            <person name="Gill N."/>
            <person name="Kane N.C."/>
            <person name="Bowers J.E."/>
            <person name="Hubner S."/>
            <person name="Bellec A."/>
            <person name="Berard A."/>
            <person name="Berges H."/>
            <person name="Blanchet N."/>
            <person name="Boniface M.C."/>
            <person name="Brunel D."/>
            <person name="Catrice O."/>
            <person name="Chaidir N."/>
            <person name="Claudel C."/>
            <person name="Donnadieu C."/>
            <person name="Faraut T."/>
            <person name="Fievet G."/>
            <person name="Helmstetter N."/>
            <person name="King M."/>
            <person name="Knapp S.J."/>
            <person name="Lai Z."/>
            <person name="Le Paslier M.C."/>
            <person name="Lippi Y."/>
            <person name="Lorenzon L."/>
            <person name="Mandel J.R."/>
            <person name="Marage G."/>
            <person name="Marchand G."/>
            <person name="Marquand E."/>
            <person name="Bret-Mestries E."/>
            <person name="Morien E."/>
            <person name="Nambeesan S."/>
            <person name="Nguyen T."/>
            <person name="Pegot-Espagnet P."/>
            <person name="Pouilly N."/>
            <person name="Raftis F."/>
            <person name="Sallet E."/>
            <person name="Schiex T."/>
            <person name="Thomas J."/>
            <person name="Vandecasteele C."/>
            <person name="Vares D."/>
            <person name="Vear F."/>
            <person name="Vautrin S."/>
            <person name="Crespi M."/>
            <person name="Mangin B."/>
            <person name="Burke J.M."/>
            <person name="Salse J."/>
            <person name="Munos S."/>
            <person name="Vincourt P."/>
            <person name="Rieseberg L.H."/>
            <person name="Langlade N.B."/>
        </authorList>
    </citation>
    <scope>NUCLEOTIDE SEQUENCE [LARGE SCALE GENOMIC DNA]</scope>
    <source>
        <strain evidence="7">cv. SF193</strain>
        <tissue evidence="5">Leaves</tissue>
    </source>
</reference>
<dbReference type="Pfam" id="PF03018">
    <property type="entry name" value="Dirigent"/>
    <property type="match status" value="1"/>
</dbReference>
<keyword evidence="4" id="KW-0732">Signal</keyword>
<accession>A0A251SHQ5</accession>
<dbReference type="Gene3D" id="2.40.480.10">
    <property type="entry name" value="Allene oxide cyclase-like"/>
    <property type="match status" value="1"/>
</dbReference>
<comment type="similarity">
    <text evidence="1 4">Belongs to the plant dirigent protein family.</text>
</comment>
<dbReference type="EMBL" id="CM007903">
    <property type="protein sequence ID" value="OTF98148.1"/>
    <property type="molecule type" value="Genomic_DNA"/>
</dbReference>
<dbReference type="GO" id="GO:0048046">
    <property type="term" value="C:apoplast"/>
    <property type="evidence" value="ECO:0007669"/>
    <property type="project" value="UniProtKB-SubCell"/>
</dbReference>
<evidence type="ECO:0000313" key="5">
    <source>
        <dbReference type="EMBL" id="KAF5769070.1"/>
    </source>
</evidence>
<evidence type="ECO:0000256" key="1">
    <source>
        <dbReference type="ARBA" id="ARBA00010746"/>
    </source>
</evidence>
<dbReference type="EMBL" id="MNCJ02000329">
    <property type="protein sequence ID" value="KAF5769070.1"/>
    <property type="molecule type" value="Genomic_DNA"/>
</dbReference>
<dbReference type="PANTHER" id="PTHR47586:SF1">
    <property type="entry name" value="DIRIGENT PROTEIN"/>
    <property type="match status" value="1"/>
</dbReference>
<keyword evidence="3 4" id="KW-0964">Secreted</keyword>
<proteinExistence type="inferred from homology"/>
<feature type="signal peptide" evidence="4">
    <location>
        <begin position="1"/>
        <end position="20"/>
    </location>
</feature>
<dbReference type="InterPro" id="IPR044859">
    <property type="entry name" value="Allene_oxi_cyc_Dirigent"/>
</dbReference>
<dbReference type="Gramene" id="mRNA:HanXRQr2_Chr14g0643921">
    <property type="protein sequence ID" value="CDS:HanXRQr2_Chr14g0643921.1"/>
    <property type="gene ID" value="HanXRQr2_Chr14g0643921"/>
</dbReference>
<feature type="chain" id="PRO_5041474557" description="Dirigent protein" evidence="4">
    <location>
        <begin position="21"/>
        <end position="183"/>
    </location>
</feature>